<gene>
    <name evidence="2" type="ORF">B0T16DRAFT_422122</name>
</gene>
<feature type="chain" id="PRO_5041445190" description="Secreted protein" evidence="1">
    <location>
        <begin position="20"/>
        <end position="79"/>
    </location>
</feature>
<name>A0AA39XRS4_9PEZI</name>
<keyword evidence="3" id="KW-1185">Reference proteome</keyword>
<dbReference type="Proteomes" id="UP001174936">
    <property type="component" value="Unassembled WGS sequence"/>
</dbReference>
<dbReference type="AlphaFoldDB" id="A0AA39XRS4"/>
<sequence length="79" mass="9167">MYLWLVVWLEGLCRSLVLGRLGHRCARTVWFESDQESRLAPLNLVVELFEALDPVRDVGSEVCKRVHGKCCKLKPARWK</sequence>
<reference evidence="2" key="1">
    <citation type="submission" date="2023-06" db="EMBL/GenBank/DDBJ databases">
        <title>Genome-scale phylogeny and comparative genomics of the fungal order Sordariales.</title>
        <authorList>
            <consortium name="Lawrence Berkeley National Laboratory"/>
            <person name="Hensen N."/>
            <person name="Bonometti L."/>
            <person name="Westerberg I."/>
            <person name="Brannstrom I.O."/>
            <person name="Guillou S."/>
            <person name="Cros-Aarteil S."/>
            <person name="Calhoun S."/>
            <person name="Haridas S."/>
            <person name="Kuo A."/>
            <person name="Mondo S."/>
            <person name="Pangilinan J."/>
            <person name="Riley R."/>
            <person name="Labutti K."/>
            <person name="Andreopoulos B."/>
            <person name="Lipzen A."/>
            <person name="Chen C."/>
            <person name="Yanf M."/>
            <person name="Daum C."/>
            <person name="Ng V."/>
            <person name="Clum A."/>
            <person name="Steindorff A."/>
            <person name="Ohm R."/>
            <person name="Martin F."/>
            <person name="Silar P."/>
            <person name="Natvig D."/>
            <person name="Lalanne C."/>
            <person name="Gautier V."/>
            <person name="Ament-Velasquez S.L."/>
            <person name="Kruys A."/>
            <person name="Hutchinson M.I."/>
            <person name="Powell A.J."/>
            <person name="Barry K."/>
            <person name="Miller A.N."/>
            <person name="Grigoriev I.V."/>
            <person name="Debuchy R."/>
            <person name="Gladieux P."/>
            <person name="Thoren M.H."/>
            <person name="Johannesson H."/>
        </authorList>
    </citation>
    <scope>NUCLEOTIDE SEQUENCE</scope>
    <source>
        <strain evidence="2">SMH2532-1</strain>
    </source>
</reference>
<accession>A0AA39XRS4</accession>
<evidence type="ECO:0000313" key="3">
    <source>
        <dbReference type="Proteomes" id="UP001174936"/>
    </source>
</evidence>
<keyword evidence="1" id="KW-0732">Signal</keyword>
<organism evidence="2 3">
    <name type="scientific">Cercophora newfieldiana</name>
    <dbReference type="NCBI Taxonomy" id="92897"/>
    <lineage>
        <taxon>Eukaryota</taxon>
        <taxon>Fungi</taxon>
        <taxon>Dikarya</taxon>
        <taxon>Ascomycota</taxon>
        <taxon>Pezizomycotina</taxon>
        <taxon>Sordariomycetes</taxon>
        <taxon>Sordariomycetidae</taxon>
        <taxon>Sordariales</taxon>
        <taxon>Lasiosphaeriaceae</taxon>
        <taxon>Cercophora</taxon>
    </lineage>
</organism>
<comment type="caution">
    <text evidence="2">The sequence shown here is derived from an EMBL/GenBank/DDBJ whole genome shotgun (WGS) entry which is preliminary data.</text>
</comment>
<evidence type="ECO:0000256" key="1">
    <source>
        <dbReference type="SAM" id="SignalP"/>
    </source>
</evidence>
<proteinExistence type="predicted"/>
<protein>
    <recommendedName>
        <fullName evidence="4">Secreted protein</fullName>
    </recommendedName>
</protein>
<evidence type="ECO:0000313" key="2">
    <source>
        <dbReference type="EMBL" id="KAK0638919.1"/>
    </source>
</evidence>
<feature type="signal peptide" evidence="1">
    <location>
        <begin position="1"/>
        <end position="19"/>
    </location>
</feature>
<dbReference type="EMBL" id="JAULSV010000007">
    <property type="protein sequence ID" value="KAK0638919.1"/>
    <property type="molecule type" value="Genomic_DNA"/>
</dbReference>
<evidence type="ECO:0008006" key="4">
    <source>
        <dbReference type="Google" id="ProtNLM"/>
    </source>
</evidence>